<evidence type="ECO:0000256" key="2">
    <source>
        <dbReference type="SAM" id="MobiDB-lite"/>
    </source>
</evidence>
<keyword evidence="1" id="KW-0175">Coiled coil</keyword>
<protein>
    <submittedName>
        <fullName evidence="4 5">Uncharacterized protein LOC111318549</fullName>
    </submittedName>
</protein>
<dbReference type="RefSeq" id="XP_022777145.1">
    <property type="nucleotide sequence ID" value="XM_022921410.1"/>
</dbReference>
<dbReference type="Proteomes" id="UP000515121">
    <property type="component" value="Unplaced"/>
</dbReference>
<organism evidence="3 4">
    <name type="scientific">Durio zibethinus</name>
    <name type="common">Durian</name>
    <dbReference type="NCBI Taxonomy" id="66656"/>
    <lineage>
        <taxon>Eukaryota</taxon>
        <taxon>Viridiplantae</taxon>
        <taxon>Streptophyta</taxon>
        <taxon>Embryophyta</taxon>
        <taxon>Tracheophyta</taxon>
        <taxon>Spermatophyta</taxon>
        <taxon>Magnoliopsida</taxon>
        <taxon>eudicotyledons</taxon>
        <taxon>Gunneridae</taxon>
        <taxon>Pentapetalae</taxon>
        <taxon>rosids</taxon>
        <taxon>malvids</taxon>
        <taxon>Malvales</taxon>
        <taxon>Malvaceae</taxon>
        <taxon>Helicteroideae</taxon>
        <taxon>Durio</taxon>
    </lineage>
</organism>
<dbReference type="RefSeq" id="XP_022777144.1">
    <property type="nucleotide sequence ID" value="XM_022921409.1"/>
</dbReference>
<accession>A0A6P6BJ57</accession>
<gene>
    <name evidence="4 5" type="primary">LOC111318549</name>
</gene>
<sequence length="235" mass="26247">MECSAHEHITSVGFPFAWEEKAPSPRPHTPCVGGISIPPSPQTFSEYFQDTLLATSLPQDPMMFQLATFSHLQTTEYVGSLPSDLLTTHQQLDLNTSFSKELAMSFHFRTGVSGCGNLLPTHSLASQSNAQSVALPLGLDQHQGISSVSEPAVDASQNPQQSKPLSKHQIYRRRVKGKSKFKDLSHQVLNEHIKMLNEDFVRITGELKAKDEQLSHLKSENHRLRNENKRLKLLP</sequence>
<name>A0A6P6BJ57_DURZI</name>
<evidence type="ECO:0000313" key="4">
    <source>
        <dbReference type="RefSeq" id="XP_022777144.1"/>
    </source>
</evidence>
<dbReference type="GeneID" id="111318549"/>
<evidence type="ECO:0000256" key="1">
    <source>
        <dbReference type="SAM" id="Coils"/>
    </source>
</evidence>
<reference evidence="4 5" key="1">
    <citation type="submission" date="2025-04" db="UniProtKB">
        <authorList>
            <consortium name="RefSeq"/>
        </authorList>
    </citation>
    <scope>IDENTIFICATION</scope>
    <source>
        <tissue evidence="4 5">Fruit stalk</tissue>
    </source>
</reference>
<feature type="region of interest" description="Disordered" evidence="2">
    <location>
        <begin position="147"/>
        <end position="172"/>
    </location>
</feature>
<feature type="compositionally biased region" description="Polar residues" evidence="2">
    <location>
        <begin position="147"/>
        <end position="164"/>
    </location>
</feature>
<dbReference type="OrthoDB" id="987467at2759"/>
<dbReference type="AlphaFoldDB" id="A0A6P6BJ57"/>
<evidence type="ECO:0000313" key="5">
    <source>
        <dbReference type="RefSeq" id="XP_022777145.1"/>
    </source>
</evidence>
<evidence type="ECO:0000313" key="3">
    <source>
        <dbReference type="Proteomes" id="UP000515121"/>
    </source>
</evidence>
<dbReference type="KEGG" id="dzi:111318549"/>
<proteinExistence type="predicted"/>
<keyword evidence="3" id="KW-1185">Reference proteome</keyword>
<feature type="coiled-coil region" evidence="1">
    <location>
        <begin position="207"/>
        <end position="234"/>
    </location>
</feature>